<keyword evidence="2" id="KW-1185">Reference proteome</keyword>
<evidence type="ECO:0008006" key="3">
    <source>
        <dbReference type="Google" id="ProtNLM"/>
    </source>
</evidence>
<dbReference type="Proteomes" id="UP000002383">
    <property type="component" value="Chromosome"/>
</dbReference>
<dbReference type="STRING" id="396588.Tgr7_0822"/>
<gene>
    <name evidence="1" type="ordered locus">Tgr7_0822</name>
</gene>
<dbReference type="KEGG" id="tgr:Tgr7_0822"/>
<dbReference type="EMBL" id="CP001339">
    <property type="protein sequence ID" value="ACL71913.1"/>
    <property type="molecule type" value="Genomic_DNA"/>
</dbReference>
<dbReference type="OrthoDB" id="8481263at2"/>
<dbReference type="eggNOG" id="ENOG5032TA3">
    <property type="taxonomic scope" value="Bacteria"/>
</dbReference>
<proteinExistence type="predicted"/>
<sequence length="118" mass="13369">MTGGAGEQGKRLLKLFRELSEEQQRTLLSFAEFLASQGEQAPREIPEPEAIPRPEGESVVKAMKRLSATYHMLDKSKLLNETSALMAQHVMQGRPAEEVIDELEVVFEMHYKRVTGRE</sequence>
<dbReference type="HOGENOM" id="CLU_138601_0_0_6"/>
<name>B8GN52_THISH</name>
<dbReference type="AlphaFoldDB" id="B8GN52"/>
<evidence type="ECO:0000313" key="1">
    <source>
        <dbReference type="EMBL" id="ACL71913.1"/>
    </source>
</evidence>
<organism evidence="1 2">
    <name type="scientific">Thioalkalivibrio sulfidiphilus (strain HL-EbGR7)</name>
    <dbReference type="NCBI Taxonomy" id="396588"/>
    <lineage>
        <taxon>Bacteria</taxon>
        <taxon>Pseudomonadati</taxon>
        <taxon>Pseudomonadota</taxon>
        <taxon>Gammaproteobacteria</taxon>
        <taxon>Chromatiales</taxon>
        <taxon>Ectothiorhodospiraceae</taxon>
        <taxon>Thioalkalivibrio</taxon>
    </lineage>
</organism>
<evidence type="ECO:0000313" key="2">
    <source>
        <dbReference type="Proteomes" id="UP000002383"/>
    </source>
</evidence>
<accession>B8GN52</accession>
<protein>
    <recommendedName>
        <fullName evidence="3">Crp/Fnr family transcriptional regulator</fullName>
    </recommendedName>
</protein>
<reference evidence="1 2" key="1">
    <citation type="journal article" date="2011" name="Stand. Genomic Sci.">
        <title>Complete genome sequence of 'Thioalkalivibrio sulfidophilus' HL-EbGr7.</title>
        <authorList>
            <person name="Muyzer G."/>
            <person name="Sorokin D.Y."/>
            <person name="Mavromatis K."/>
            <person name="Lapidus A."/>
            <person name="Clum A."/>
            <person name="Ivanova N."/>
            <person name="Pati A."/>
            <person name="d'Haeseleer P."/>
            <person name="Woyke T."/>
            <person name="Kyrpides N.C."/>
        </authorList>
    </citation>
    <scope>NUCLEOTIDE SEQUENCE [LARGE SCALE GENOMIC DNA]</scope>
    <source>
        <strain evidence="1 2">HL-EbGR7</strain>
    </source>
</reference>